<keyword evidence="1" id="KW-0732">Signal</keyword>
<comment type="caution">
    <text evidence="2">The sequence shown here is derived from an EMBL/GenBank/DDBJ whole genome shotgun (WGS) entry which is preliminary data.</text>
</comment>
<evidence type="ECO:0008006" key="4">
    <source>
        <dbReference type="Google" id="ProtNLM"/>
    </source>
</evidence>
<reference evidence="3" key="1">
    <citation type="journal article" date="2019" name="Int. J. Syst. Evol. Microbiol.">
        <title>The Global Catalogue of Microorganisms (GCM) 10K type strain sequencing project: providing services to taxonomists for standard genome sequencing and annotation.</title>
        <authorList>
            <consortium name="The Broad Institute Genomics Platform"/>
            <consortium name="The Broad Institute Genome Sequencing Center for Infectious Disease"/>
            <person name="Wu L."/>
            <person name="Ma J."/>
        </authorList>
    </citation>
    <scope>NUCLEOTIDE SEQUENCE [LARGE SCALE GENOMIC DNA]</scope>
    <source>
        <strain evidence="3">KCTC 52449</strain>
    </source>
</reference>
<dbReference type="Proteomes" id="UP001595477">
    <property type="component" value="Unassembled WGS sequence"/>
</dbReference>
<sequence>MKRRLIHKLLYLLLATLAAVNAAYAADEPITFKFEISPYGLIFTDIEANGEPMLAMIDIGDQQNLQIAFSTAEALAIPLEKAGFKAGDINGNQWDVYQGTLSTLKLGERMFSDVSFSSSRGDIEGVAEQISTDFEAVIGWGFLQDYIVEFDYRNKFICLYEQPPHGLLPTTTLAYEDQYGPLIIEVMLEGKMQRVMLDTGASVSVFDPQLVKFGKHNEVSFTLGGEAITLTGYEQDLAVLADLEVVGILGSDLLHLYKVIINPFNHQMHFVEINKKASHEDWLLMVMCKTIYSSRKLRSCSERLGWRSLRNALASI</sequence>
<gene>
    <name evidence="2" type="ORF">ACFOEW_04165</name>
</gene>
<dbReference type="Gene3D" id="2.40.70.10">
    <property type="entry name" value="Acid Proteases"/>
    <property type="match status" value="2"/>
</dbReference>
<evidence type="ECO:0000256" key="1">
    <source>
        <dbReference type="SAM" id="SignalP"/>
    </source>
</evidence>
<accession>A0ABV7JSU0</accession>
<feature type="signal peptide" evidence="1">
    <location>
        <begin position="1"/>
        <end position="25"/>
    </location>
</feature>
<keyword evidence="3" id="KW-1185">Reference proteome</keyword>
<proteinExistence type="predicted"/>
<organism evidence="2 3">
    <name type="scientific">Alteromonas oceani</name>
    <dbReference type="NCBI Taxonomy" id="2071609"/>
    <lineage>
        <taxon>Bacteria</taxon>
        <taxon>Pseudomonadati</taxon>
        <taxon>Pseudomonadota</taxon>
        <taxon>Gammaproteobacteria</taxon>
        <taxon>Alteromonadales</taxon>
        <taxon>Alteromonadaceae</taxon>
        <taxon>Alteromonas/Salinimonas group</taxon>
        <taxon>Alteromonas</taxon>
    </lineage>
</organism>
<evidence type="ECO:0000313" key="2">
    <source>
        <dbReference type="EMBL" id="MFC3201016.1"/>
    </source>
</evidence>
<protein>
    <recommendedName>
        <fullName evidence="4">Peptidase A2 domain-containing protein</fullName>
    </recommendedName>
</protein>
<dbReference type="SUPFAM" id="SSF50630">
    <property type="entry name" value="Acid proteases"/>
    <property type="match status" value="1"/>
</dbReference>
<dbReference type="EMBL" id="JBHRSX010000012">
    <property type="protein sequence ID" value="MFC3201016.1"/>
    <property type="molecule type" value="Genomic_DNA"/>
</dbReference>
<dbReference type="RefSeq" id="WP_123323830.1">
    <property type="nucleotide sequence ID" value="NZ_JBHRSX010000012.1"/>
</dbReference>
<name>A0ABV7JSU0_9ALTE</name>
<evidence type="ECO:0000313" key="3">
    <source>
        <dbReference type="Proteomes" id="UP001595477"/>
    </source>
</evidence>
<feature type="chain" id="PRO_5047066955" description="Peptidase A2 domain-containing protein" evidence="1">
    <location>
        <begin position="26"/>
        <end position="316"/>
    </location>
</feature>
<dbReference type="InterPro" id="IPR021109">
    <property type="entry name" value="Peptidase_aspartic_dom_sf"/>
</dbReference>